<reference evidence="2 3" key="1">
    <citation type="journal article" date="2015" name="Int. J. Syst. Evol. Microbiol.">
        <title>Nitrosospira lacus sp. nov., a psychrotolerant, ammonia-oxidizing bacterium from sandy lake sediment.</title>
        <authorList>
            <person name="Urakawa H."/>
            <person name="Garcia J.C."/>
            <person name="Nielsen J.L."/>
            <person name="Le V.Q."/>
            <person name="Kozlowski J.A."/>
            <person name="Stein L.Y."/>
            <person name="Lim C.K."/>
            <person name="Pommerening-Roser A."/>
            <person name="Martens-Habbena W."/>
            <person name="Stahl D.A."/>
            <person name="Klotz M.G."/>
        </authorList>
    </citation>
    <scope>NUCLEOTIDE SEQUENCE [LARGE SCALE GENOMIC DNA]</scope>
    <source>
        <strain evidence="2 3">APG3</strain>
    </source>
</reference>
<evidence type="ECO:0000256" key="1">
    <source>
        <dbReference type="PROSITE-ProRule" id="PRU00339"/>
    </source>
</evidence>
<dbReference type="EMBL" id="CP021106">
    <property type="protein sequence ID" value="ARO86646.1"/>
    <property type="molecule type" value="Genomic_DNA"/>
</dbReference>
<sequence length="113" mass="12393">MSEGSRTGPQQPGWWNQLGRLLVRIDELNYAEAAYGKVKAIAESQGDRERLATAYGNLGNVYQIRGDLAQAEAMYRKSLGLFRELGATTRAQQVQGLLDAIAKECTSVSTTNQ</sequence>
<dbReference type="PROSITE" id="PS50005">
    <property type="entry name" value="TPR"/>
    <property type="match status" value="1"/>
</dbReference>
<protein>
    <submittedName>
        <fullName evidence="2">Uncharacterized protein</fullName>
    </submittedName>
</protein>
<dbReference type="Gene3D" id="1.25.40.10">
    <property type="entry name" value="Tetratricopeptide repeat domain"/>
    <property type="match status" value="1"/>
</dbReference>
<dbReference type="AlphaFoldDB" id="A0A1W6SLG3"/>
<keyword evidence="3" id="KW-1185">Reference proteome</keyword>
<name>A0A1W6SLG3_9PROT</name>
<dbReference type="Pfam" id="PF13424">
    <property type="entry name" value="TPR_12"/>
    <property type="match status" value="1"/>
</dbReference>
<dbReference type="SUPFAM" id="SSF48452">
    <property type="entry name" value="TPR-like"/>
    <property type="match status" value="1"/>
</dbReference>
<organism evidence="2 3">
    <name type="scientific">Nitrosospira lacus</name>
    <dbReference type="NCBI Taxonomy" id="1288494"/>
    <lineage>
        <taxon>Bacteria</taxon>
        <taxon>Pseudomonadati</taxon>
        <taxon>Pseudomonadota</taxon>
        <taxon>Betaproteobacteria</taxon>
        <taxon>Nitrosomonadales</taxon>
        <taxon>Nitrosomonadaceae</taxon>
        <taxon>Nitrosospira</taxon>
    </lineage>
</organism>
<gene>
    <name evidence="2" type="ORF">EBAPG3_001990</name>
</gene>
<keyword evidence="1" id="KW-0802">TPR repeat</keyword>
<dbReference type="Proteomes" id="UP000012179">
    <property type="component" value="Chromosome"/>
</dbReference>
<dbReference type="OrthoDB" id="5468502at2"/>
<dbReference type="KEGG" id="nlc:EBAPG3_001990"/>
<dbReference type="InterPro" id="IPR011990">
    <property type="entry name" value="TPR-like_helical_dom_sf"/>
</dbReference>
<feature type="repeat" description="TPR" evidence="1">
    <location>
        <begin position="52"/>
        <end position="85"/>
    </location>
</feature>
<evidence type="ECO:0000313" key="3">
    <source>
        <dbReference type="Proteomes" id="UP000012179"/>
    </source>
</evidence>
<proteinExistence type="predicted"/>
<accession>A0A1W6SLG3</accession>
<evidence type="ECO:0000313" key="2">
    <source>
        <dbReference type="EMBL" id="ARO86646.1"/>
    </source>
</evidence>
<dbReference type="SMART" id="SM00028">
    <property type="entry name" value="TPR"/>
    <property type="match status" value="2"/>
</dbReference>
<dbReference type="InterPro" id="IPR019734">
    <property type="entry name" value="TPR_rpt"/>
</dbReference>